<dbReference type="EMBL" id="CM027689">
    <property type="protein sequence ID" value="KAG0513947.1"/>
    <property type="molecule type" value="Genomic_DNA"/>
</dbReference>
<gene>
    <name evidence="1" type="ORF">BDA96_10G146800</name>
</gene>
<dbReference type="AlphaFoldDB" id="A0A921Q273"/>
<accession>A0A921Q273</accession>
<proteinExistence type="predicted"/>
<protein>
    <submittedName>
        <fullName evidence="1">Uncharacterized protein</fullName>
    </submittedName>
</protein>
<name>A0A921Q273_SORBI</name>
<evidence type="ECO:0000313" key="2">
    <source>
        <dbReference type="Proteomes" id="UP000807115"/>
    </source>
</evidence>
<comment type="caution">
    <text evidence="1">The sequence shown here is derived from an EMBL/GenBank/DDBJ whole genome shotgun (WGS) entry which is preliminary data.</text>
</comment>
<evidence type="ECO:0000313" key="1">
    <source>
        <dbReference type="EMBL" id="KAG0513947.1"/>
    </source>
</evidence>
<reference evidence="1" key="2">
    <citation type="submission" date="2020-10" db="EMBL/GenBank/DDBJ databases">
        <authorList>
            <person name="Cooper E.A."/>
            <person name="Brenton Z.W."/>
            <person name="Flinn B.S."/>
            <person name="Jenkins J."/>
            <person name="Shu S."/>
            <person name="Flowers D."/>
            <person name="Luo F."/>
            <person name="Wang Y."/>
            <person name="Xia P."/>
            <person name="Barry K."/>
            <person name="Daum C."/>
            <person name="Lipzen A."/>
            <person name="Yoshinaga Y."/>
            <person name="Schmutz J."/>
            <person name="Saski C."/>
            <person name="Vermerris W."/>
            <person name="Kresovich S."/>
        </authorList>
    </citation>
    <scope>NUCLEOTIDE SEQUENCE</scope>
</reference>
<dbReference type="Proteomes" id="UP000807115">
    <property type="component" value="Chromosome 10"/>
</dbReference>
<organism evidence="1 2">
    <name type="scientific">Sorghum bicolor</name>
    <name type="common">Sorghum</name>
    <name type="synonym">Sorghum vulgare</name>
    <dbReference type="NCBI Taxonomy" id="4558"/>
    <lineage>
        <taxon>Eukaryota</taxon>
        <taxon>Viridiplantae</taxon>
        <taxon>Streptophyta</taxon>
        <taxon>Embryophyta</taxon>
        <taxon>Tracheophyta</taxon>
        <taxon>Spermatophyta</taxon>
        <taxon>Magnoliopsida</taxon>
        <taxon>Liliopsida</taxon>
        <taxon>Poales</taxon>
        <taxon>Poaceae</taxon>
        <taxon>PACMAD clade</taxon>
        <taxon>Panicoideae</taxon>
        <taxon>Andropogonodae</taxon>
        <taxon>Andropogoneae</taxon>
        <taxon>Sorghinae</taxon>
        <taxon>Sorghum</taxon>
    </lineage>
</organism>
<sequence length="38" mass="3995">MEPMKSASRSDPSSEGAIMVCQQVTCALGIKVLAKVLD</sequence>
<reference evidence="1" key="1">
    <citation type="journal article" date="2019" name="BMC Genomics">
        <title>A new reference genome for Sorghum bicolor reveals high levels of sequence similarity between sweet and grain genotypes: implications for the genetics of sugar metabolism.</title>
        <authorList>
            <person name="Cooper E.A."/>
            <person name="Brenton Z.W."/>
            <person name="Flinn B.S."/>
            <person name="Jenkins J."/>
            <person name="Shu S."/>
            <person name="Flowers D."/>
            <person name="Luo F."/>
            <person name="Wang Y."/>
            <person name="Xia P."/>
            <person name="Barry K."/>
            <person name="Daum C."/>
            <person name="Lipzen A."/>
            <person name="Yoshinaga Y."/>
            <person name="Schmutz J."/>
            <person name="Saski C."/>
            <person name="Vermerris W."/>
            <person name="Kresovich S."/>
        </authorList>
    </citation>
    <scope>NUCLEOTIDE SEQUENCE</scope>
</reference>